<feature type="binding site" evidence="11">
    <location>
        <position position="15"/>
    </location>
    <ligand>
        <name>[4Fe-4S] cluster</name>
        <dbReference type="ChEBI" id="CHEBI:49883"/>
    </ligand>
</feature>
<sequence length="89" mass="10248">MNGNPSPDWRHLARCRDHDPDLFFHPDGERAESRRRRLAVAQEICATCPVKWECAGFALERGEDFGTWGGMSEADRAVLLHRQDERRNA</sequence>
<feature type="binding site" evidence="11">
    <location>
        <position position="48"/>
    </location>
    <ligand>
        <name>[4Fe-4S] cluster</name>
        <dbReference type="ChEBI" id="CHEBI:49883"/>
    </ligand>
</feature>
<evidence type="ECO:0000256" key="11">
    <source>
        <dbReference type="HAMAP-Rule" id="MF_01479"/>
    </source>
</evidence>
<dbReference type="GO" id="GO:0035731">
    <property type="term" value="F:dinitrosyl-iron complex binding"/>
    <property type="evidence" value="ECO:0007669"/>
    <property type="project" value="UniProtKB-UniRule"/>
</dbReference>
<evidence type="ECO:0000256" key="5">
    <source>
        <dbReference type="ARBA" id="ARBA00023004"/>
    </source>
</evidence>
<dbReference type="GO" id="GO:0003677">
    <property type="term" value="F:DNA binding"/>
    <property type="evidence" value="ECO:0007669"/>
    <property type="project" value="UniProtKB-UniRule"/>
</dbReference>
<dbReference type="Pfam" id="PF02467">
    <property type="entry name" value="Whib"/>
    <property type="match status" value="1"/>
</dbReference>
<evidence type="ECO:0000313" key="13">
    <source>
        <dbReference type="EMBL" id="GAS96665.1"/>
    </source>
</evidence>
<proteinExistence type="inferred from homology"/>
<comment type="cofactor">
    <cofactor evidence="11">
        <name>[4Fe-4S] cluster</name>
        <dbReference type="ChEBI" id="CHEBI:49883"/>
    </cofactor>
    <text evidence="11">Binds 1 [4Fe-4S] cluster per subunit. Following nitrosylation of the [4Fe-4S] cluster binds 1 [4Fe-8(NO)] cluster per subunit.</text>
</comment>
<comment type="similarity">
    <text evidence="2 11">Belongs to the WhiB family.</text>
</comment>
<evidence type="ECO:0000256" key="4">
    <source>
        <dbReference type="ARBA" id="ARBA00022723"/>
    </source>
</evidence>
<dbReference type="OrthoDB" id="4954884at2"/>
<dbReference type="InterPro" id="IPR034768">
    <property type="entry name" value="4FE4S_WBL"/>
</dbReference>
<reference evidence="14" key="1">
    <citation type="journal article" date="2016" name="Genome Announc.">
        <title>Draft Genome Sequences of Five Rapidly Growing Mycobacterium Species, M. thermoresistibile, M. fortuitum subsp. acetamidolyticum, M. canariasense, M. brisbanense, and M. novocastrense.</title>
        <authorList>
            <person name="Katahira K."/>
            <person name="Ogura Y."/>
            <person name="Gotoh Y."/>
            <person name="Hayashi T."/>
        </authorList>
    </citation>
    <scope>NUCLEOTIDE SEQUENCE [LARGE SCALE GENOMIC DNA]</scope>
    <source>
        <strain evidence="14">JCM15298</strain>
    </source>
</reference>
<dbReference type="GO" id="GO:0051539">
    <property type="term" value="F:4 iron, 4 sulfur cluster binding"/>
    <property type="evidence" value="ECO:0007669"/>
    <property type="project" value="UniProtKB-UniRule"/>
</dbReference>
<evidence type="ECO:0000256" key="6">
    <source>
        <dbReference type="ARBA" id="ARBA00023014"/>
    </source>
</evidence>
<accession>A0A117IAQ1</accession>
<dbReference type="GO" id="GO:0046872">
    <property type="term" value="F:metal ion binding"/>
    <property type="evidence" value="ECO:0007669"/>
    <property type="project" value="UniProtKB-KW"/>
</dbReference>
<comment type="caution">
    <text evidence="13">The sequence shown here is derived from an EMBL/GenBank/DDBJ whole genome shotgun (WGS) entry which is preliminary data.</text>
</comment>
<comment type="PTM">
    <text evidence="11">Upon Fe-S cluster removal intramolecular disulfide bonds are formed.</text>
</comment>
<keyword evidence="6 11" id="KW-0411">Iron-sulfur</keyword>
<gene>
    <name evidence="11" type="primary">whiB</name>
    <name evidence="13" type="ORF">RMCC_3631</name>
</gene>
<keyword evidence="7 11" id="KW-0805">Transcription regulation</keyword>
<keyword evidence="10 11" id="KW-0804">Transcription</keyword>
<keyword evidence="14" id="KW-1185">Reference proteome</keyword>
<evidence type="ECO:0000256" key="8">
    <source>
        <dbReference type="ARBA" id="ARBA00023125"/>
    </source>
</evidence>
<evidence type="ECO:0000256" key="9">
    <source>
        <dbReference type="ARBA" id="ARBA00023157"/>
    </source>
</evidence>
<dbReference type="PROSITE" id="PS51674">
    <property type="entry name" value="4FE4S_WBL"/>
    <property type="match status" value="1"/>
</dbReference>
<organism evidence="13 14">
    <name type="scientific">Mycolicibacterium canariasense</name>
    <name type="common">Mycobacterium canariasense</name>
    <dbReference type="NCBI Taxonomy" id="228230"/>
    <lineage>
        <taxon>Bacteria</taxon>
        <taxon>Bacillati</taxon>
        <taxon>Actinomycetota</taxon>
        <taxon>Actinomycetes</taxon>
        <taxon>Mycobacteriales</taxon>
        <taxon>Mycobacteriaceae</taxon>
        <taxon>Mycolicibacterium</taxon>
    </lineage>
</organism>
<evidence type="ECO:0000259" key="12">
    <source>
        <dbReference type="PROSITE" id="PS51674"/>
    </source>
</evidence>
<dbReference type="PANTHER" id="PTHR38839">
    <property type="entry name" value="TRANSCRIPTIONAL REGULATOR WHID-RELATED"/>
    <property type="match status" value="1"/>
</dbReference>
<keyword evidence="11" id="KW-0963">Cytoplasm</keyword>
<comment type="PTM">
    <text evidence="11">The Fe-S cluster can be nitrosylated by nitric oxide (NO).</text>
</comment>
<feature type="binding site" evidence="11">
    <location>
        <position position="45"/>
    </location>
    <ligand>
        <name>[4Fe-4S] cluster</name>
        <dbReference type="ChEBI" id="CHEBI:49883"/>
    </ligand>
</feature>
<keyword evidence="4 11" id="KW-0479">Metal-binding</keyword>
<dbReference type="GO" id="GO:0045454">
    <property type="term" value="P:cell redox homeostasis"/>
    <property type="evidence" value="ECO:0007669"/>
    <property type="project" value="TreeGrafter"/>
</dbReference>
<protein>
    <recommendedName>
        <fullName evidence="11">Transcriptional regulator WhiB</fullName>
    </recommendedName>
</protein>
<evidence type="ECO:0000256" key="2">
    <source>
        <dbReference type="ARBA" id="ARBA00006597"/>
    </source>
</evidence>
<evidence type="ECO:0000256" key="3">
    <source>
        <dbReference type="ARBA" id="ARBA00022485"/>
    </source>
</evidence>
<dbReference type="GO" id="GO:0045892">
    <property type="term" value="P:negative regulation of DNA-templated transcription"/>
    <property type="evidence" value="ECO:0007669"/>
    <property type="project" value="TreeGrafter"/>
</dbReference>
<feature type="binding site" evidence="11">
    <location>
        <position position="54"/>
    </location>
    <ligand>
        <name>[4Fe-4S] cluster</name>
        <dbReference type="ChEBI" id="CHEBI:49883"/>
    </ligand>
</feature>
<dbReference type="HAMAP" id="MF_01479">
    <property type="entry name" value="WhiB"/>
    <property type="match status" value="1"/>
</dbReference>
<feature type="domain" description="4Fe-4S Wbl-type" evidence="12">
    <location>
        <begin position="14"/>
        <end position="78"/>
    </location>
</feature>
<keyword evidence="3 11" id="KW-0004">4Fe-4S</keyword>
<evidence type="ECO:0000256" key="10">
    <source>
        <dbReference type="ARBA" id="ARBA00023163"/>
    </source>
</evidence>
<dbReference type="AlphaFoldDB" id="A0A117IAQ1"/>
<dbReference type="GO" id="GO:0047134">
    <property type="term" value="F:protein-disulfide reductase [NAD(P)H] activity"/>
    <property type="evidence" value="ECO:0007669"/>
    <property type="project" value="TreeGrafter"/>
</dbReference>
<dbReference type="InterPro" id="IPR003482">
    <property type="entry name" value="Whib"/>
</dbReference>
<dbReference type="STRING" id="228230.RMCC_3631"/>
<reference evidence="14" key="2">
    <citation type="submission" date="2016-02" db="EMBL/GenBank/DDBJ databases">
        <title>Draft genome sequence of five rapidly growing Mycobacterium species.</title>
        <authorList>
            <person name="Katahira K."/>
            <person name="Gotou Y."/>
            <person name="Iida K."/>
            <person name="Ogura Y."/>
            <person name="Hayashi T."/>
        </authorList>
    </citation>
    <scope>NUCLEOTIDE SEQUENCE [LARGE SCALE GENOMIC DNA]</scope>
    <source>
        <strain evidence="14">JCM15298</strain>
    </source>
</reference>
<evidence type="ECO:0000313" key="14">
    <source>
        <dbReference type="Proteomes" id="UP000069443"/>
    </source>
</evidence>
<dbReference type="GO" id="GO:0005737">
    <property type="term" value="C:cytoplasm"/>
    <property type="evidence" value="ECO:0007669"/>
    <property type="project" value="UniProtKB-SubCell"/>
</dbReference>
<comment type="subcellular location">
    <subcellularLocation>
        <location evidence="1 11">Cytoplasm</location>
    </subcellularLocation>
</comment>
<dbReference type="RefSeq" id="WP_084395253.1">
    <property type="nucleotide sequence ID" value="NZ_BCSY01000056.1"/>
</dbReference>
<name>A0A117IAQ1_MYCCR</name>
<keyword evidence="9 11" id="KW-1015">Disulfide bond</keyword>
<comment type="function">
    <text evidence="11">Acts as a transcriptional regulator. Probably redox-responsive. The apo- but not holo-form probably binds DNA.</text>
</comment>
<evidence type="ECO:0000256" key="1">
    <source>
        <dbReference type="ARBA" id="ARBA00004496"/>
    </source>
</evidence>
<evidence type="ECO:0000256" key="7">
    <source>
        <dbReference type="ARBA" id="ARBA00023015"/>
    </source>
</evidence>
<keyword evidence="5 11" id="KW-0408">Iron</keyword>
<dbReference type="Proteomes" id="UP000069443">
    <property type="component" value="Unassembled WGS sequence"/>
</dbReference>
<keyword evidence="8 11" id="KW-0238">DNA-binding</keyword>
<dbReference type="EMBL" id="BCSY01000056">
    <property type="protein sequence ID" value="GAS96665.1"/>
    <property type="molecule type" value="Genomic_DNA"/>
</dbReference>